<keyword evidence="3" id="KW-0677">Repeat</keyword>
<evidence type="ECO:0000256" key="6">
    <source>
        <dbReference type="ARBA" id="ARBA00023015"/>
    </source>
</evidence>
<feature type="domain" description="C2H2-type" evidence="12">
    <location>
        <begin position="388"/>
        <end position="415"/>
    </location>
</feature>
<evidence type="ECO:0000256" key="5">
    <source>
        <dbReference type="ARBA" id="ARBA00022833"/>
    </source>
</evidence>
<keyword evidence="9" id="KW-0539">Nucleus</keyword>
<keyword evidence="6" id="KW-0805">Transcription regulation</keyword>
<dbReference type="PROSITE" id="PS00028">
    <property type="entry name" value="ZINC_FINGER_C2H2_1"/>
    <property type="match status" value="4"/>
</dbReference>
<name>A0A8C4X1E6_EPTBU</name>
<evidence type="ECO:0000256" key="1">
    <source>
        <dbReference type="ARBA" id="ARBA00004123"/>
    </source>
</evidence>
<sequence>MVEEVQMAPSISKEQLISPWSLKKNHPSEKDLPMKKQKQHGAQEKDLKLPFMSVPYLSSQQTEEAPCSKRGPSPHQKEWLSMSASFQKERATNWERPSDNILPNCSQSIKRFMNEPDQVVPSPVDWLLRNSTPVEEGSPPPYTPPKRASVICTPHGTNTNHYSSTIPAIYHSSCIPPSYLSALRSDYLAFLPSIYSHIFYPPPPPSVVPLDGLIPWMYRLPVVPITSRPTAIEAIPYQASPKPQGRFLIPAPTSAFSPLRRHATSTFLENTCVLEIGNDLPRCWDFKEPSQFFEIPDKSQLSTLEDCVTKKLDLDKNTLDVSTDKDGFKRQLCQERRPLWETQEKFEGSILKIPPLKTAKTLAPCQDLKSFKMLNEVHLRIHSGERPFKCQTCGKGFTQLAHLQKHHLVHTGEKPYSCQVCSRRFSSTSNLKTHLRLHSGERPFSCHLCPARFSQLVHLKLHRRLHGRERPHRCQMCGRSYLHDLSLRLHHHGFCHVRNGGDEEPTFTDSTSNSLKLKTPNNGTPGSHKDNSRKTVSPQAGKSLNSMALQEQNQTKNLKFVTMDLHTQANEEIDNFDLSEEAVMICLNPDDRLERVIIKLLQSSLQTFQPISLSQEVRRFLNTPRKGRSYQKVFSCCCFWRPSMWEAACQLA</sequence>
<dbReference type="Gene3D" id="3.30.160.60">
    <property type="entry name" value="Classic Zinc Finger"/>
    <property type="match status" value="3"/>
</dbReference>
<keyword evidence="7" id="KW-0238">DNA-binding</keyword>
<evidence type="ECO:0000256" key="3">
    <source>
        <dbReference type="ARBA" id="ARBA00022737"/>
    </source>
</evidence>
<dbReference type="Pfam" id="PF00096">
    <property type="entry name" value="zf-C2H2"/>
    <property type="match status" value="3"/>
</dbReference>
<feature type="compositionally biased region" description="Polar residues" evidence="11">
    <location>
        <begin position="507"/>
        <end position="525"/>
    </location>
</feature>
<dbReference type="GeneTree" id="ENSGT00940000154798"/>
<dbReference type="FunFam" id="3.30.160.60:FF:000262">
    <property type="entry name" value="PR domain zinc finger protein 1"/>
    <property type="match status" value="1"/>
</dbReference>
<keyword evidence="14" id="KW-1185">Reference proteome</keyword>
<keyword evidence="8" id="KW-0804">Transcription</keyword>
<dbReference type="AlphaFoldDB" id="A0A8C4X1E6"/>
<evidence type="ECO:0000259" key="12">
    <source>
        <dbReference type="PROSITE" id="PS50157"/>
    </source>
</evidence>
<dbReference type="GO" id="GO:0008270">
    <property type="term" value="F:zinc ion binding"/>
    <property type="evidence" value="ECO:0007669"/>
    <property type="project" value="UniProtKB-KW"/>
</dbReference>
<dbReference type="InterPro" id="IPR013087">
    <property type="entry name" value="Znf_C2H2_type"/>
</dbReference>
<keyword evidence="2" id="KW-0479">Metal-binding</keyword>
<dbReference type="SUPFAM" id="SSF57667">
    <property type="entry name" value="beta-beta-alpha zinc fingers"/>
    <property type="match status" value="2"/>
</dbReference>
<feature type="domain" description="C2H2-type" evidence="12">
    <location>
        <begin position="416"/>
        <end position="443"/>
    </location>
</feature>
<feature type="domain" description="C2H2-type" evidence="12">
    <location>
        <begin position="444"/>
        <end position="471"/>
    </location>
</feature>
<dbReference type="PANTHER" id="PTHR24379">
    <property type="entry name" value="KRAB AND ZINC FINGER DOMAIN-CONTAINING"/>
    <property type="match status" value="1"/>
</dbReference>
<dbReference type="Ensembl" id="ENSEBUT00000026945.1">
    <property type="protein sequence ID" value="ENSEBUP00000026369.1"/>
    <property type="gene ID" value="ENSEBUG00000016242.1"/>
</dbReference>
<dbReference type="PROSITE" id="PS50157">
    <property type="entry name" value="ZINC_FINGER_C2H2_2"/>
    <property type="match status" value="3"/>
</dbReference>
<protein>
    <recommendedName>
        <fullName evidence="12">C2H2-type domain-containing protein</fullName>
    </recommendedName>
</protein>
<feature type="region of interest" description="Disordered" evidence="11">
    <location>
        <begin position="1"/>
        <end position="77"/>
    </location>
</feature>
<proteinExistence type="predicted"/>
<dbReference type="FunFam" id="3.30.160.60:FF:000211">
    <property type="entry name" value="PR domain zinc finger protein 1"/>
    <property type="match status" value="1"/>
</dbReference>
<dbReference type="GO" id="GO:0005634">
    <property type="term" value="C:nucleus"/>
    <property type="evidence" value="ECO:0007669"/>
    <property type="project" value="UniProtKB-SubCell"/>
</dbReference>
<reference evidence="13" key="1">
    <citation type="submission" date="2025-08" db="UniProtKB">
        <authorList>
            <consortium name="Ensembl"/>
        </authorList>
    </citation>
    <scope>IDENTIFICATION</scope>
</reference>
<dbReference type="GO" id="GO:0000122">
    <property type="term" value="P:negative regulation of transcription by RNA polymerase II"/>
    <property type="evidence" value="ECO:0007669"/>
    <property type="project" value="UniProtKB-ARBA"/>
</dbReference>
<reference evidence="13" key="2">
    <citation type="submission" date="2025-09" db="UniProtKB">
        <authorList>
            <consortium name="Ensembl"/>
        </authorList>
    </citation>
    <scope>IDENTIFICATION</scope>
</reference>
<feature type="region of interest" description="Disordered" evidence="11">
    <location>
        <begin position="502"/>
        <end position="541"/>
    </location>
</feature>
<keyword evidence="4 10" id="KW-0863">Zinc-finger</keyword>
<dbReference type="PANTHER" id="PTHR24379:SF121">
    <property type="entry name" value="C2H2-TYPE DOMAIN-CONTAINING PROTEIN"/>
    <property type="match status" value="1"/>
</dbReference>
<dbReference type="SMART" id="SM00355">
    <property type="entry name" value="ZnF_C2H2"/>
    <property type="match status" value="4"/>
</dbReference>
<evidence type="ECO:0000256" key="4">
    <source>
        <dbReference type="ARBA" id="ARBA00022771"/>
    </source>
</evidence>
<evidence type="ECO:0000256" key="7">
    <source>
        <dbReference type="ARBA" id="ARBA00023125"/>
    </source>
</evidence>
<keyword evidence="5" id="KW-0862">Zinc</keyword>
<evidence type="ECO:0000313" key="14">
    <source>
        <dbReference type="Proteomes" id="UP000694388"/>
    </source>
</evidence>
<comment type="subcellular location">
    <subcellularLocation>
        <location evidence="1">Nucleus</location>
    </subcellularLocation>
</comment>
<evidence type="ECO:0000256" key="8">
    <source>
        <dbReference type="ARBA" id="ARBA00023163"/>
    </source>
</evidence>
<evidence type="ECO:0000313" key="13">
    <source>
        <dbReference type="Ensembl" id="ENSEBUP00000026369.1"/>
    </source>
</evidence>
<dbReference type="InterPro" id="IPR036236">
    <property type="entry name" value="Znf_C2H2_sf"/>
</dbReference>
<organism evidence="13 14">
    <name type="scientific">Eptatretus burgeri</name>
    <name type="common">Inshore hagfish</name>
    <dbReference type="NCBI Taxonomy" id="7764"/>
    <lineage>
        <taxon>Eukaryota</taxon>
        <taxon>Metazoa</taxon>
        <taxon>Chordata</taxon>
        <taxon>Craniata</taxon>
        <taxon>Vertebrata</taxon>
        <taxon>Cyclostomata</taxon>
        <taxon>Myxini</taxon>
        <taxon>Myxiniformes</taxon>
        <taxon>Myxinidae</taxon>
        <taxon>Eptatretinae</taxon>
        <taxon>Eptatretus</taxon>
    </lineage>
</organism>
<evidence type="ECO:0000256" key="10">
    <source>
        <dbReference type="PROSITE-ProRule" id="PRU00042"/>
    </source>
</evidence>
<accession>A0A8C4X1E6</accession>
<dbReference type="FunFam" id="3.30.160.60:FF:000322">
    <property type="entry name" value="GDNF-inducible zinc finger protein 1"/>
    <property type="match status" value="1"/>
</dbReference>
<evidence type="ECO:0000256" key="9">
    <source>
        <dbReference type="ARBA" id="ARBA00023242"/>
    </source>
</evidence>
<evidence type="ECO:0000256" key="11">
    <source>
        <dbReference type="SAM" id="MobiDB-lite"/>
    </source>
</evidence>
<evidence type="ECO:0000256" key="2">
    <source>
        <dbReference type="ARBA" id="ARBA00022723"/>
    </source>
</evidence>
<dbReference type="Proteomes" id="UP000694388">
    <property type="component" value="Unplaced"/>
</dbReference>
<dbReference type="GO" id="GO:0003677">
    <property type="term" value="F:DNA binding"/>
    <property type="evidence" value="ECO:0007669"/>
    <property type="project" value="UniProtKB-KW"/>
</dbReference>